<organism evidence="1 2">
    <name type="scientific">Meloidogyne graminicola</name>
    <dbReference type="NCBI Taxonomy" id="189291"/>
    <lineage>
        <taxon>Eukaryota</taxon>
        <taxon>Metazoa</taxon>
        <taxon>Ecdysozoa</taxon>
        <taxon>Nematoda</taxon>
        <taxon>Chromadorea</taxon>
        <taxon>Rhabditida</taxon>
        <taxon>Tylenchina</taxon>
        <taxon>Tylenchomorpha</taxon>
        <taxon>Tylenchoidea</taxon>
        <taxon>Meloidogynidae</taxon>
        <taxon>Meloidogyninae</taxon>
        <taxon>Meloidogyne</taxon>
    </lineage>
</organism>
<dbReference type="Proteomes" id="UP000605970">
    <property type="component" value="Unassembled WGS sequence"/>
</dbReference>
<evidence type="ECO:0000313" key="1">
    <source>
        <dbReference type="EMBL" id="KAF7636807.1"/>
    </source>
</evidence>
<proteinExistence type="predicted"/>
<gene>
    <name evidence="1" type="ORF">Mgra_00003753</name>
</gene>
<evidence type="ECO:0000313" key="2">
    <source>
        <dbReference type="Proteomes" id="UP000605970"/>
    </source>
</evidence>
<name>A0A8S9ZUD6_9BILA</name>
<protein>
    <submittedName>
        <fullName evidence="1">Uncharacterized protein</fullName>
    </submittedName>
</protein>
<reference evidence="1" key="1">
    <citation type="journal article" date="2020" name="Ecol. Evol.">
        <title>Genome structure and content of the rice root-knot nematode (Meloidogyne graminicola).</title>
        <authorList>
            <person name="Phan N.T."/>
            <person name="Danchin E.G.J."/>
            <person name="Klopp C."/>
            <person name="Perfus-Barbeoch L."/>
            <person name="Kozlowski D.K."/>
            <person name="Koutsovoulos G.D."/>
            <person name="Lopez-Roques C."/>
            <person name="Bouchez O."/>
            <person name="Zahm M."/>
            <person name="Besnard G."/>
            <person name="Bellafiore S."/>
        </authorList>
    </citation>
    <scope>NUCLEOTIDE SEQUENCE</scope>
    <source>
        <strain evidence="1">VN-18</strain>
    </source>
</reference>
<keyword evidence="2" id="KW-1185">Reference proteome</keyword>
<sequence>MSFDVCRKTDVIEWKFEWKIYDLQKHQVYMTNNQFLTSSILLYCEVEFIPYDIPYTANIIGTSIINTNKKQPNNMHLLNILLQDD</sequence>
<dbReference type="EMBL" id="JABEBT010000026">
    <property type="protein sequence ID" value="KAF7636807.1"/>
    <property type="molecule type" value="Genomic_DNA"/>
</dbReference>
<dbReference type="AlphaFoldDB" id="A0A8S9ZUD6"/>
<comment type="caution">
    <text evidence="1">The sequence shown here is derived from an EMBL/GenBank/DDBJ whole genome shotgun (WGS) entry which is preliminary data.</text>
</comment>
<accession>A0A8S9ZUD6</accession>